<feature type="region of interest" description="Disordered" evidence="1">
    <location>
        <begin position="155"/>
        <end position="197"/>
    </location>
</feature>
<evidence type="ECO:0000256" key="1">
    <source>
        <dbReference type="SAM" id="MobiDB-lite"/>
    </source>
</evidence>
<dbReference type="EMBL" id="CP039350">
    <property type="protein sequence ID" value="QCD97546.1"/>
    <property type="molecule type" value="Genomic_DNA"/>
</dbReference>
<gene>
    <name evidence="2" type="ORF">DEO72_LG6g2256</name>
</gene>
<evidence type="ECO:0000313" key="2">
    <source>
        <dbReference type="EMBL" id="QCD97546.1"/>
    </source>
</evidence>
<reference evidence="2 3" key="1">
    <citation type="submission" date="2019-04" db="EMBL/GenBank/DDBJ databases">
        <title>An improved genome assembly and genetic linkage map for asparagus bean, Vigna unguiculata ssp. sesquipedialis.</title>
        <authorList>
            <person name="Xia Q."/>
            <person name="Zhang R."/>
            <person name="Dong Y."/>
        </authorList>
    </citation>
    <scope>NUCLEOTIDE SEQUENCE [LARGE SCALE GENOMIC DNA]</scope>
    <source>
        <tissue evidence="2">Leaf</tissue>
    </source>
</reference>
<sequence>MAKLLDHRSLADHENLAHLLPSTKLMIIARKNSHIHHNHATKRGYNESKSLPPQGCNLTLNPDLVIQMGHHHEHPLAGPWNYVPTTNARPWRMNEHPNSALPRPIPRSDWGISLSETCSLRRDVPSPRRGFNGALREHHGISLRRDPSRLGEVFPRSKLQAEPRPSAPINQVDDHRKKEQPHTSQPCNKTDWYNDRE</sequence>
<dbReference type="AlphaFoldDB" id="A0A4D6MBU6"/>
<dbReference type="Proteomes" id="UP000501690">
    <property type="component" value="Linkage Group LG6"/>
</dbReference>
<feature type="compositionally biased region" description="Basic and acidic residues" evidence="1">
    <location>
        <begin position="172"/>
        <end position="181"/>
    </location>
</feature>
<organism evidence="2 3">
    <name type="scientific">Vigna unguiculata</name>
    <name type="common">Cowpea</name>
    <dbReference type="NCBI Taxonomy" id="3917"/>
    <lineage>
        <taxon>Eukaryota</taxon>
        <taxon>Viridiplantae</taxon>
        <taxon>Streptophyta</taxon>
        <taxon>Embryophyta</taxon>
        <taxon>Tracheophyta</taxon>
        <taxon>Spermatophyta</taxon>
        <taxon>Magnoliopsida</taxon>
        <taxon>eudicotyledons</taxon>
        <taxon>Gunneridae</taxon>
        <taxon>Pentapetalae</taxon>
        <taxon>rosids</taxon>
        <taxon>fabids</taxon>
        <taxon>Fabales</taxon>
        <taxon>Fabaceae</taxon>
        <taxon>Papilionoideae</taxon>
        <taxon>50 kb inversion clade</taxon>
        <taxon>NPAAA clade</taxon>
        <taxon>indigoferoid/millettioid clade</taxon>
        <taxon>Phaseoleae</taxon>
        <taxon>Vigna</taxon>
    </lineage>
</organism>
<name>A0A4D6MBU6_VIGUN</name>
<accession>A0A4D6MBU6</accession>
<evidence type="ECO:0000313" key="3">
    <source>
        <dbReference type="Proteomes" id="UP000501690"/>
    </source>
</evidence>
<proteinExistence type="predicted"/>
<protein>
    <submittedName>
        <fullName evidence="2">Uncharacterized protein</fullName>
    </submittedName>
</protein>
<keyword evidence="3" id="KW-1185">Reference proteome</keyword>